<comment type="caution">
    <text evidence="9">The sequence shown here is derived from an EMBL/GenBank/DDBJ whole genome shotgun (WGS) entry which is preliminary data.</text>
</comment>
<keyword evidence="2" id="KW-0507">mRNA processing</keyword>
<evidence type="ECO:0000256" key="6">
    <source>
        <dbReference type="ARBA" id="ARBA00023242"/>
    </source>
</evidence>
<dbReference type="InterPro" id="IPR019580">
    <property type="entry name" value="Prp8_U6-snRNA-bd"/>
</dbReference>
<proteinExistence type="predicted"/>
<dbReference type="InterPro" id="IPR027652">
    <property type="entry name" value="PRP8"/>
</dbReference>
<dbReference type="Proteomes" id="UP000030161">
    <property type="component" value="Unassembled WGS sequence"/>
</dbReference>
<evidence type="ECO:0000256" key="3">
    <source>
        <dbReference type="ARBA" id="ARBA00022728"/>
    </source>
</evidence>
<dbReference type="Pfam" id="PF08083">
    <property type="entry name" value="PROCN"/>
    <property type="match status" value="1"/>
</dbReference>
<dbReference type="GO" id="GO:0071013">
    <property type="term" value="C:catalytic step 2 spliceosome"/>
    <property type="evidence" value="ECO:0007669"/>
    <property type="project" value="TreeGrafter"/>
</dbReference>
<dbReference type="Gene3D" id="3.90.1570.40">
    <property type="match status" value="1"/>
</dbReference>
<dbReference type="SUPFAM" id="SSF53098">
    <property type="entry name" value="Ribonuclease H-like"/>
    <property type="match status" value="2"/>
</dbReference>
<dbReference type="CDD" id="cd08056">
    <property type="entry name" value="MPN_PRP8"/>
    <property type="match status" value="1"/>
</dbReference>
<dbReference type="PANTHER" id="PTHR11140">
    <property type="entry name" value="PRE-MRNA SPLICING FACTOR PRP8"/>
    <property type="match status" value="1"/>
</dbReference>
<dbReference type="GO" id="GO:0000393">
    <property type="term" value="P:spliceosomal conformational changes to generate catalytic conformation"/>
    <property type="evidence" value="ECO:0007669"/>
    <property type="project" value="UniProtKB-ARBA"/>
</dbReference>
<evidence type="ECO:0000256" key="5">
    <source>
        <dbReference type="ARBA" id="ARBA00023187"/>
    </source>
</evidence>
<feature type="compositionally biased region" description="Pro residues" evidence="7">
    <location>
        <begin position="1"/>
        <end position="13"/>
    </location>
</feature>
<dbReference type="GO" id="GO:0030619">
    <property type="term" value="F:U1 snRNA binding"/>
    <property type="evidence" value="ECO:0007669"/>
    <property type="project" value="TreeGrafter"/>
</dbReference>
<evidence type="ECO:0000313" key="10">
    <source>
        <dbReference type="Proteomes" id="UP000030161"/>
    </source>
</evidence>
<dbReference type="GO" id="GO:0030620">
    <property type="term" value="F:U2 snRNA binding"/>
    <property type="evidence" value="ECO:0007669"/>
    <property type="project" value="TreeGrafter"/>
</dbReference>
<dbReference type="GO" id="GO:0000974">
    <property type="term" value="C:Prp19 complex"/>
    <property type="evidence" value="ECO:0007669"/>
    <property type="project" value="UniProtKB-ARBA"/>
</dbReference>
<evidence type="ECO:0000313" key="9">
    <source>
        <dbReference type="EMBL" id="KGR01232.1"/>
    </source>
</evidence>
<keyword evidence="6" id="KW-0539">Nucleus</keyword>
<dbReference type="FunFam" id="1.20.80.40:FF:000001">
    <property type="entry name" value="Pre-mRNA-processing-splicing factor 8"/>
    <property type="match status" value="1"/>
</dbReference>
<dbReference type="Gene3D" id="3.30.420.230">
    <property type="match status" value="1"/>
</dbReference>
<name>A0AB34PNJ7_CANAX</name>
<dbReference type="InterPro" id="IPR019582">
    <property type="entry name" value="RRM_spliceosomal_PrP8"/>
</dbReference>
<feature type="domain" description="JAB1/MPN/MOV34 metalloenzyme" evidence="8">
    <location>
        <begin position="2182"/>
        <end position="2313"/>
    </location>
</feature>
<keyword evidence="3" id="KW-0747">Spliceosome</keyword>
<dbReference type="InterPro" id="IPR012337">
    <property type="entry name" value="RNaseH-like_sf"/>
</dbReference>
<protein>
    <submittedName>
        <fullName evidence="9">Pre-mRNA-processing factor 8</fullName>
    </submittedName>
</protein>
<dbReference type="SMART" id="SM00232">
    <property type="entry name" value="JAB_MPN"/>
    <property type="match status" value="1"/>
</dbReference>
<dbReference type="GO" id="GO:0000244">
    <property type="term" value="P:spliceosomal tri-snRNP complex assembly"/>
    <property type="evidence" value="ECO:0007669"/>
    <property type="project" value="TreeGrafter"/>
</dbReference>
<dbReference type="Gene3D" id="3.40.140.10">
    <property type="entry name" value="Cytidine Deaminase, domain 2"/>
    <property type="match status" value="1"/>
</dbReference>
<organism evidence="9 10">
    <name type="scientific">Candida albicans P78048</name>
    <dbReference type="NCBI Taxonomy" id="1094989"/>
    <lineage>
        <taxon>Eukaryota</taxon>
        <taxon>Fungi</taxon>
        <taxon>Dikarya</taxon>
        <taxon>Ascomycota</taxon>
        <taxon>Saccharomycotina</taxon>
        <taxon>Pichiomycetes</taxon>
        <taxon>Debaryomycetaceae</taxon>
        <taxon>Candida/Lodderomyces clade</taxon>
        <taxon>Candida</taxon>
    </lineage>
</organism>
<dbReference type="GO" id="GO:0045292">
    <property type="term" value="P:mRNA cis splicing, via spliceosome"/>
    <property type="evidence" value="ECO:0007669"/>
    <property type="project" value="UniProtKB-ARBA"/>
</dbReference>
<dbReference type="GO" id="GO:0030623">
    <property type="term" value="F:U5 snRNA binding"/>
    <property type="evidence" value="ECO:0007669"/>
    <property type="project" value="InterPro"/>
</dbReference>
<evidence type="ECO:0000256" key="1">
    <source>
        <dbReference type="ARBA" id="ARBA00004123"/>
    </source>
</evidence>
<dbReference type="InterPro" id="IPR000555">
    <property type="entry name" value="JAMM/MPN+_dom"/>
</dbReference>
<dbReference type="Pfam" id="PF10597">
    <property type="entry name" value="U5_2-snRNA_bdg"/>
    <property type="match status" value="1"/>
</dbReference>
<feature type="region of interest" description="Disordered" evidence="7">
    <location>
        <begin position="1"/>
        <end position="120"/>
    </location>
</feature>
<dbReference type="Pfam" id="PF10598">
    <property type="entry name" value="RRM_4"/>
    <property type="match status" value="1"/>
</dbReference>
<dbReference type="InterPro" id="IPR043172">
    <property type="entry name" value="Prp8_domainIV_palm"/>
</dbReference>
<evidence type="ECO:0000256" key="4">
    <source>
        <dbReference type="ARBA" id="ARBA00022884"/>
    </source>
</evidence>
<keyword evidence="5" id="KW-0508">mRNA splicing</keyword>
<dbReference type="GO" id="GO:0005682">
    <property type="term" value="C:U5 snRNP"/>
    <property type="evidence" value="ECO:0007669"/>
    <property type="project" value="UniProtKB-ARBA"/>
</dbReference>
<evidence type="ECO:0000259" key="8">
    <source>
        <dbReference type="SMART" id="SM00232"/>
    </source>
</evidence>
<dbReference type="InterPro" id="IPR012984">
    <property type="entry name" value="PROCT"/>
</dbReference>
<dbReference type="FunFam" id="3.40.140.10:FF:000002">
    <property type="entry name" value="Pre-mRNA-processing-splicing factor 8"/>
    <property type="match status" value="1"/>
</dbReference>
<dbReference type="Pfam" id="PF10596">
    <property type="entry name" value="U6-snRNA_bdg"/>
    <property type="match status" value="1"/>
</dbReference>
<dbReference type="GO" id="GO:0008237">
    <property type="term" value="F:metallopeptidase activity"/>
    <property type="evidence" value="ECO:0007669"/>
    <property type="project" value="InterPro"/>
</dbReference>
<dbReference type="InterPro" id="IPR021983">
    <property type="entry name" value="PRP8_domainIV"/>
</dbReference>
<dbReference type="InterPro" id="IPR043173">
    <property type="entry name" value="Prp8_domainIV_fingers"/>
</dbReference>
<dbReference type="FunFam" id="3.30.43.40:FF:000001">
    <property type="entry name" value="Pre-mRNA-processing-splicing factor 8"/>
    <property type="match status" value="1"/>
</dbReference>
<dbReference type="GO" id="GO:0097157">
    <property type="term" value="F:pre-mRNA intronic binding"/>
    <property type="evidence" value="ECO:0007669"/>
    <property type="project" value="TreeGrafter"/>
</dbReference>
<gene>
    <name evidence="9" type="ORF">MG3_06237</name>
</gene>
<dbReference type="FunFam" id="3.90.1570.40:FF:000001">
    <property type="entry name" value="Pre-mRNA-processing-splicing factor 8"/>
    <property type="match status" value="1"/>
</dbReference>
<dbReference type="Pfam" id="PF08082">
    <property type="entry name" value="PRO8NT"/>
    <property type="match status" value="1"/>
</dbReference>
<dbReference type="FunFam" id="3.30.420.230:FF:000001">
    <property type="entry name" value="Pre-mRNA-processing-splicing factor 8"/>
    <property type="match status" value="1"/>
</dbReference>
<dbReference type="InterPro" id="IPR012591">
    <property type="entry name" value="PRO8NT"/>
</dbReference>
<dbReference type="InterPro" id="IPR019581">
    <property type="entry name" value="Prp8_U5-snRNA-bd"/>
</dbReference>
<dbReference type="InterPro" id="IPR012592">
    <property type="entry name" value="PROCN"/>
</dbReference>
<reference evidence="9 10" key="1">
    <citation type="submission" date="2013-12" db="EMBL/GenBank/DDBJ databases">
        <title>The Genome Sequence of Candida albicans P78048.</title>
        <authorList>
            <consortium name="The Broad Institute Genome Sequencing Platform"/>
            <consortium name="The Broad Institute Genome Sequencing Center for Infectious Disease"/>
            <person name="Cuomo C."/>
            <person name="Bennett R."/>
            <person name="Hirakawa M."/>
            <person name="Noverr M."/>
            <person name="Mitchell A."/>
            <person name="Young S.K."/>
            <person name="Zeng Q."/>
            <person name="Gargeya S."/>
            <person name="Fitzgerald M."/>
            <person name="Abouelleil A."/>
            <person name="Alvarado L."/>
            <person name="Berlin A.M."/>
            <person name="Chapman S.B."/>
            <person name="Dewar J."/>
            <person name="Goldberg J."/>
            <person name="Griggs A."/>
            <person name="Gujja S."/>
            <person name="Hansen M."/>
            <person name="Howarth C."/>
            <person name="Imamovic A."/>
            <person name="Larimer J."/>
            <person name="McCowan C."/>
            <person name="Murphy C."/>
            <person name="Pearson M."/>
            <person name="Priest M."/>
            <person name="Roberts A."/>
            <person name="Saif S."/>
            <person name="Shea T."/>
            <person name="Sykes S."/>
            <person name="Wortman J."/>
            <person name="Nusbaum C."/>
            <person name="Birren B."/>
        </authorList>
    </citation>
    <scope>NUCLEOTIDE SEQUENCE [LARGE SCALE GENOMIC DNA]</scope>
    <source>
        <strain evidence="9 10">P78048</strain>
    </source>
</reference>
<keyword evidence="4" id="KW-0694">RNA-binding</keyword>
<dbReference type="Gene3D" id="3.30.43.40">
    <property type="entry name" value="Pre-mRNA-processing-splicing factor 8, U5-snRNA-binding domain"/>
    <property type="match status" value="1"/>
</dbReference>
<sequence length="2416" mass="279912">MGRKLPPPPPPPGISNKNKRRKENDGKPITENSNGAGKQQLPPPPPPPSSSQSLNSKLRPPPPPPPPPPPSADSKKQSAPSTSLENEQEPRKRTWSNVVKSRRQKKSDTKRSATQVIPQKPEMPPQHLRKIMIDHGDLTSNKIASDKRSHLGSLKYLPHALLKLLENMPQPWEQQKEVKVLYHTTGAITFVNEIPRVIEPVYIAQWATTWNMMRREKKDRKHFKRMRFPPFDDEEPPLDWLENLDDTELVDAIRSKEIEDDDELRDWFYDTRPLVEDPDIVNGDSYRKWNLDFGTMNKLYQLSRPILHEGQTQKFDKNSLFTAKSLNVAIPGGPKFEPLFKDKINNPELEDFTEFNSVDRIIFRQPIKTEYKVELPFLYNSFVKKVSVSPLGAPLDCRSQQPQSKGLPAFTFNPKFNLIVPKTQPKKSEDKDDDDDDNNDFALDVEPFLSWTTTEETNDIEEFGEVPVEPKGTADALDLFFAPYPFNRRRGKTIRAQDAALTKDWYLHQAPKSSNTKVRVSYQKLLKNYVLNEVHKRPNSRRRSHKNKHQKLLRSLKMTKYFQQTTIDWVEAGIQVCRQGFNMLNLLIHKRGLTYLHLDYNFNLKPTKTLSTKERKKSRFGNAFHLIRELLRAVKMIVDSHIQYRLGNVDAYQLADGLYYLFNHLGQLTGIYRYKYKVMHQIRQCKDLKHIIYQRFNKVIGKGPGCGFWQPAWRVWLFFLRGIIPLLERWLGNLIARQFEGRRQNDVAKTITKQRVNAYYDIELRAQVMHDILDMIPEGLKQSKSKTVLQHLSEAWRCWKANIPWKVPGLPKPIESIIERYIKAKADGWISVAHYNRERIRKGAHVEKTVARKNLGRLTRLWIKNEQERQMNFGKNGPFVSPDEGVKIFQTMVSWLESRKFNPIPFPPISYKHDTKLLVLALENLKESYSANAKLNSAQREELALIEQAYDNPHECLVRIKKFLLTQRIFKEVGLEMMDYYSHLVPTYSVDPLEKITDAYLDQYLWYEADKRRLFPNWVKPSDDEIPPLLVYKWCQGINNLHNVWNTSAGECGVMLETSLNKFSENIDFTLLNRLLRLIMDTNIADYITSKNNVSLTFKDMNHVNQYGIIRGLQFASFVYQYYGLVVDLLILGLDRALEIAGPVQNPNNFLQFKDLETETASPIRLYSRYLDKIHIFFQFDNEEASGLIQDYLSEHPDPNFENVVGYNNHRCWPRDSRMRLMRHDVNLGRATFWEISGRIPTSLTSIEWEDSFASVYSRDNPNLLFSMCGFEVRILPKIRAKELSSSQEGVWDLVDQNTRERTAKTFLQVSQEAVDHFHNRIRQILMSSGSTTFTKVAAKWNTALIALVTYYREAAIATPSLLDVLVKCETKIQNRVKMGLNSKMPSRFPPAVFYTPKELGGLGMLSASHILIPASDLRWSKQTDTGITHFRAGMTHQDEKIIPTIFRYVTSWENEFLDSQRVWAEYAIKRQEAIEQNRRLTFEDMENNWDRGLPRISTLFQKDRHTLAYDKGHRIRREFKQFSLARFNPFWWTSNHHDGKLWNLNAYRTDVIQALGGIETILEHTLFKGTGFDSWEGLFWEKASGFEDSLKFKKLTNAQRQGLSQIPNRRFTLWWSPTINRANVYVGFLVQLDLTGIFLHGKIPTLKISLIQIFRAHLWQKIHESVVQDICQVLDKELEVLQIDNVEKQAIHPRKSYKMNSSTADIVLTSTYKWKVSKPSLLNEKDDKMEIPATTFWIDVQLRYGDYDSHDISRYARSKFLDYTTDGMSSYPSPTGIIIAIDLAYNMYDVYGNWFPGLKPLVHNAMREIMKANPALYVLRERIRKGLQLYQSQPQEAFLNSNNYAELFNNDTQLFVDDTNVYRVTVHKTFEGNLATKPINGCIFILNPKSGQLFLKIIHTSVWSGQKRLGQLAKWKAAEEVAALVKSLPREEQPKQLIVSRRGMMDPLEVHMLDFPNISIRPSELHLPFAAVMKIDKLSDIVLKASEPQMVLFNFYDDWLKSISPYTAFSRVILILRALNIDTETANHILRPSASIVTQDHHIWPSLSDEQWVDVEAQLRDLILSDYSKKYNVNIQSLTQSEVRDLILGQDIRAPSVKRQEIAEIEDGKSNNQVENKELTALKTTTTNVHGEEITTVTTTNYEQSTFSSRNEWRNRAIAANNLHLRAKNIYVSSEEFVDDEDSFTYILPKNILQKLIQISDLRIQVGAFLYGKSPADHVGVKEIKCIAIVPQLGNVNSIQFPNTLPDQVGYLKDLELLGWVHTQSQEFSYMTSFDITTQSRFFDEYKPNFVTMTVAYTPGSVTVSSFEITKEGFDWGRTNNDMMSETPSGFSKDYAKKNQLIMSDKIAGTFMVPDDDIWNYFFMGAIFNAAELYDLKLDIPLTFYDELHRPIHFSNFTHIEAGNEEEANQEDVFS</sequence>
<evidence type="ECO:0000256" key="7">
    <source>
        <dbReference type="SAM" id="MobiDB-lite"/>
    </source>
</evidence>
<evidence type="ECO:0000256" key="2">
    <source>
        <dbReference type="ARBA" id="ARBA00022664"/>
    </source>
</evidence>
<dbReference type="Pfam" id="PF12134">
    <property type="entry name" value="PRP8_domainIV"/>
    <property type="match status" value="1"/>
</dbReference>
<dbReference type="Pfam" id="PF08084">
    <property type="entry name" value="PROCT"/>
    <property type="match status" value="1"/>
</dbReference>
<dbReference type="CDD" id="cd13838">
    <property type="entry name" value="RNase_H_like_Prp8_IV"/>
    <property type="match status" value="1"/>
</dbReference>
<feature type="compositionally biased region" description="Pro residues" evidence="7">
    <location>
        <begin position="59"/>
        <end position="71"/>
    </location>
</feature>
<accession>A0AB34PNJ7</accession>
<dbReference type="PANTHER" id="PTHR11140:SF0">
    <property type="entry name" value="PRE-MRNA-PROCESSING-SPLICING FACTOR 8"/>
    <property type="match status" value="1"/>
</dbReference>
<dbReference type="InterPro" id="IPR042516">
    <property type="entry name" value="Prp8_U5-snRNA-bd_sf"/>
</dbReference>
<comment type="subcellular location">
    <subcellularLocation>
        <location evidence="1">Nucleus</location>
    </subcellularLocation>
</comment>
<dbReference type="Gene3D" id="1.20.80.40">
    <property type="match status" value="1"/>
</dbReference>
<dbReference type="EMBL" id="AJIX01000056">
    <property type="protein sequence ID" value="KGR01232.1"/>
    <property type="molecule type" value="Genomic_DNA"/>
</dbReference>
<dbReference type="GO" id="GO:0017070">
    <property type="term" value="F:U6 snRNA binding"/>
    <property type="evidence" value="ECO:0007669"/>
    <property type="project" value="InterPro"/>
</dbReference>